<protein>
    <submittedName>
        <fullName evidence="2">Uncharacterized protein</fullName>
    </submittedName>
</protein>
<feature type="transmembrane region" description="Helical" evidence="1">
    <location>
        <begin position="171"/>
        <end position="193"/>
    </location>
</feature>
<keyword evidence="3" id="KW-1185">Reference proteome</keyword>
<evidence type="ECO:0000256" key="1">
    <source>
        <dbReference type="SAM" id="Phobius"/>
    </source>
</evidence>
<proteinExistence type="predicted"/>
<dbReference type="AlphaFoldDB" id="A0A3P1C9J2"/>
<accession>A0A3P1C9J2</accession>
<feature type="transmembrane region" description="Helical" evidence="1">
    <location>
        <begin position="24"/>
        <end position="47"/>
    </location>
</feature>
<sequence>MEDAVSSSESKSAKENEKILPQRALAILAFLVIGFTLLIVWCFYQSFNNLESLKAEALLKRTDIVLKEYPSWFYFDKKNSKIVTVKFITNEDKNNLLKLIDINSIAYQDFKESVDRLAYDSISLRSKILVYLLLIGGLAATLGVQIRTIFDFIGRVCYKENLDINVWWPYYLLRPLMGFLVGALVIILSKAKILSGIANDGDENLLWIAISTLAGFGVVDVVKRLRTVSKALFGRDADD</sequence>
<dbReference type="EMBL" id="RQJP01000008">
    <property type="protein sequence ID" value="RRB09949.1"/>
    <property type="molecule type" value="Genomic_DNA"/>
</dbReference>
<name>A0A3P1C9J2_9BACT</name>
<keyword evidence="1" id="KW-0472">Membrane</keyword>
<keyword evidence="1" id="KW-0812">Transmembrane</keyword>
<organism evidence="2 3">
    <name type="scientific">Larkinella knui</name>
    <dbReference type="NCBI Taxonomy" id="2025310"/>
    <lineage>
        <taxon>Bacteria</taxon>
        <taxon>Pseudomonadati</taxon>
        <taxon>Bacteroidota</taxon>
        <taxon>Cytophagia</taxon>
        <taxon>Cytophagales</taxon>
        <taxon>Spirosomataceae</taxon>
        <taxon>Larkinella</taxon>
    </lineage>
</organism>
<dbReference type="Proteomes" id="UP000274271">
    <property type="component" value="Unassembled WGS sequence"/>
</dbReference>
<gene>
    <name evidence="2" type="ORF">EHT87_31005</name>
</gene>
<evidence type="ECO:0000313" key="3">
    <source>
        <dbReference type="Proteomes" id="UP000274271"/>
    </source>
</evidence>
<evidence type="ECO:0000313" key="2">
    <source>
        <dbReference type="EMBL" id="RRB09949.1"/>
    </source>
</evidence>
<dbReference type="RefSeq" id="WP_124910690.1">
    <property type="nucleotide sequence ID" value="NZ_RQJP01000008.1"/>
</dbReference>
<feature type="transmembrane region" description="Helical" evidence="1">
    <location>
        <begin position="128"/>
        <end position="150"/>
    </location>
</feature>
<dbReference type="OrthoDB" id="794091at2"/>
<keyword evidence="1" id="KW-1133">Transmembrane helix</keyword>
<comment type="caution">
    <text evidence="2">The sequence shown here is derived from an EMBL/GenBank/DDBJ whole genome shotgun (WGS) entry which is preliminary data.</text>
</comment>
<reference evidence="2 3" key="1">
    <citation type="submission" date="2018-11" db="EMBL/GenBank/DDBJ databases">
        <authorList>
            <person name="Zhou Z."/>
            <person name="Wang G."/>
        </authorList>
    </citation>
    <scope>NUCLEOTIDE SEQUENCE [LARGE SCALE GENOMIC DNA]</scope>
    <source>
        <strain evidence="2 3">KCTC42998</strain>
    </source>
</reference>